<name>A0AAE9YMW6_9GAMM</name>
<evidence type="ECO:0000256" key="1">
    <source>
        <dbReference type="ARBA" id="ARBA00022679"/>
    </source>
</evidence>
<gene>
    <name evidence="4" type="ORF">SG35_022755</name>
</gene>
<reference evidence="4 5" key="2">
    <citation type="journal article" date="2022" name="Mar. Drugs">
        <title>Bioassay-Guided Fractionation Leads to the Detection of Cholic Acid Generated by the Rare Thalassomonas sp.</title>
        <authorList>
            <person name="Pheiffer F."/>
            <person name="Schneider Y.K."/>
            <person name="Hansen E.H."/>
            <person name="Andersen J.H."/>
            <person name="Isaksson J."/>
            <person name="Busche T."/>
            <person name="R C."/>
            <person name="Kalinowski J."/>
            <person name="Zyl L.V."/>
            <person name="Trindade M."/>
        </authorList>
    </citation>
    <scope>NUCLEOTIDE SEQUENCE [LARGE SCALE GENOMIC DNA]</scope>
    <source>
        <strain evidence="4 5">A5K-106</strain>
    </source>
</reference>
<keyword evidence="1" id="KW-0808">Transferase</keyword>
<protein>
    <submittedName>
        <fullName evidence="4">GNAT family N-acetyltransferase</fullName>
    </submittedName>
</protein>
<evidence type="ECO:0000256" key="2">
    <source>
        <dbReference type="ARBA" id="ARBA00023315"/>
    </source>
</evidence>
<feature type="domain" description="N-acetyltransferase" evidence="3">
    <location>
        <begin position="1"/>
        <end position="169"/>
    </location>
</feature>
<dbReference type="SUPFAM" id="SSF55729">
    <property type="entry name" value="Acyl-CoA N-acyltransferases (Nat)"/>
    <property type="match status" value="1"/>
</dbReference>
<dbReference type="Proteomes" id="UP000032568">
    <property type="component" value="Chromosome"/>
</dbReference>
<dbReference type="CDD" id="cd04301">
    <property type="entry name" value="NAT_SF"/>
    <property type="match status" value="1"/>
</dbReference>
<dbReference type="InterPro" id="IPR000182">
    <property type="entry name" value="GNAT_dom"/>
</dbReference>
<dbReference type="AlphaFoldDB" id="A0AAE9YMW6"/>
<dbReference type="Gene3D" id="3.40.630.30">
    <property type="match status" value="1"/>
</dbReference>
<dbReference type="Pfam" id="PF00583">
    <property type="entry name" value="Acetyltransf_1"/>
    <property type="match status" value="1"/>
</dbReference>
<sequence length="175" mass="19928">MEFREATDKDITNIATLHTLSWQENYSEALSTEYLQHQVLDERLAVWTRRLQEKPANQLVLLAEENGMLCGFIYAYGEQHPEHGTIIDNLHIHANFKGQGLGTKLLAAAATWACENYQGSSLYLEVLDCNTKARKFYLSLGAKHISSGYWQTPCGNKAKEHIYSWHKPSKLTNQT</sequence>
<dbReference type="InterPro" id="IPR050832">
    <property type="entry name" value="Bact_Acetyltransf"/>
</dbReference>
<dbReference type="InterPro" id="IPR016181">
    <property type="entry name" value="Acyl_CoA_acyltransferase"/>
</dbReference>
<keyword evidence="5" id="KW-1185">Reference proteome</keyword>
<dbReference type="RefSeq" id="WP_044830570.1">
    <property type="nucleotide sequence ID" value="NZ_CP059735.1"/>
</dbReference>
<proteinExistence type="predicted"/>
<dbReference type="GO" id="GO:0016747">
    <property type="term" value="F:acyltransferase activity, transferring groups other than amino-acyl groups"/>
    <property type="evidence" value="ECO:0007669"/>
    <property type="project" value="InterPro"/>
</dbReference>
<dbReference type="PROSITE" id="PS51186">
    <property type="entry name" value="GNAT"/>
    <property type="match status" value="1"/>
</dbReference>
<dbReference type="KEGG" id="tact:SG35_022755"/>
<reference evidence="4 5" key="1">
    <citation type="journal article" date="2015" name="Genome Announc.">
        <title>Draft Genome Sequences of Marine Isolates of Thalassomonas viridans and Thalassomonas actiniarum.</title>
        <authorList>
            <person name="Olonade I."/>
            <person name="van Zyl L.J."/>
            <person name="Trindade M."/>
        </authorList>
    </citation>
    <scope>NUCLEOTIDE SEQUENCE [LARGE SCALE GENOMIC DNA]</scope>
    <source>
        <strain evidence="4 5">A5K-106</strain>
    </source>
</reference>
<dbReference type="EMBL" id="CP059735">
    <property type="protein sequence ID" value="WDD98075.1"/>
    <property type="molecule type" value="Genomic_DNA"/>
</dbReference>
<evidence type="ECO:0000313" key="5">
    <source>
        <dbReference type="Proteomes" id="UP000032568"/>
    </source>
</evidence>
<evidence type="ECO:0000259" key="3">
    <source>
        <dbReference type="PROSITE" id="PS51186"/>
    </source>
</evidence>
<dbReference type="PANTHER" id="PTHR43877">
    <property type="entry name" value="AMINOALKYLPHOSPHONATE N-ACETYLTRANSFERASE-RELATED-RELATED"/>
    <property type="match status" value="1"/>
</dbReference>
<keyword evidence="2" id="KW-0012">Acyltransferase</keyword>
<organism evidence="4 5">
    <name type="scientific">Thalassomonas actiniarum</name>
    <dbReference type="NCBI Taxonomy" id="485447"/>
    <lineage>
        <taxon>Bacteria</taxon>
        <taxon>Pseudomonadati</taxon>
        <taxon>Pseudomonadota</taxon>
        <taxon>Gammaproteobacteria</taxon>
        <taxon>Alteromonadales</taxon>
        <taxon>Colwelliaceae</taxon>
        <taxon>Thalassomonas</taxon>
    </lineage>
</organism>
<accession>A0AAE9YMW6</accession>
<evidence type="ECO:0000313" key="4">
    <source>
        <dbReference type="EMBL" id="WDD98075.1"/>
    </source>
</evidence>